<evidence type="ECO:0000313" key="2">
    <source>
        <dbReference type="Proteomes" id="UP000184731"/>
    </source>
</evidence>
<organism evidence="1 2">
    <name type="scientific">Silvanigrella aquatica</name>
    <dbReference type="NCBI Taxonomy" id="1915309"/>
    <lineage>
        <taxon>Bacteria</taxon>
        <taxon>Pseudomonadati</taxon>
        <taxon>Bdellovibrionota</taxon>
        <taxon>Oligoflexia</taxon>
        <taxon>Silvanigrellales</taxon>
        <taxon>Silvanigrellaceae</taxon>
        <taxon>Silvanigrella</taxon>
    </lineage>
</organism>
<evidence type="ECO:0000313" key="1">
    <source>
        <dbReference type="EMBL" id="APJ02707.1"/>
    </source>
</evidence>
<proteinExistence type="predicted"/>
<gene>
    <name evidence="1" type="ORF">AXG55_01675</name>
</gene>
<protein>
    <recommendedName>
        <fullName evidence="3">Zinc/iron-chelating domain-containing protein</fullName>
    </recommendedName>
</protein>
<sequence length="212" mass="24561">MLYEPSSSLRPVVQLQKNSSDFFLSFFKKYENNMECRLGCSKCCYVDLSIFQSEAYVIVEWVNFLSSEEKQNLLNELCESESSPQKNTLGKTSSPCAFLNNGKCTIYDVRPNICRTQGLPLQYKISDVKNQVQLAVDVCPLNFTQENSMPERPEWLDLDRLNALQSIAENFFQKNNQDAKLTELENLVNKEGRIPLRKLKKFIVEMLKKEKF</sequence>
<dbReference type="AlphaFoldDB" id="A0A1L4CXN4"/>
<dbReference type="EMBL" id="CP017834">
    <property type="protein sequence ID" value="APJ02707.1"/>
    <property type="molecule type" value="Genomic_DNA"/>
</dbReference>
<evidence type="ECO:0008006" key="3">
    <source>
        <dbReference type="Google" id="ProtNLM"/>
    </source>
</evidence>
<accession>A0A1L4CXN4</accession>
<keyword evidence="2" id="KW-1185">Reference proteome</keyword>
<dbReference type="STRING" id="1915309.AXG55_01675"/>
<dbReference type="Proteomes" id="UP000184731">
    <property type="component" value="Chromosome"/>
</dbReference>
<dbReference type="InterPro" id="IPR005358">
    <property type="entry name" value="Puta_zinc/iron-chelating_dom"/>
</dbReference>
<dbReference type="KEGG" id="saqi:AXG55_01675"/>
<name>A0A1L4CXN4_9BACT</name>
<dbReference type="Pfam" id="PF03692">
    <property type="entry name" value="CxxCxxCC"/>
    <property type="match status" value="1"/>
</dbReference>
<dbReference type="OrthoDB" id="9810361at2"/>
<dbReference type="RefSeq" id="WP_148696415.1">
    <property type="nucleotide sequence ID" value="NZ_CP017834.1"/>
</dbReference>
<reference evidence="1 2" key="1">
    <citation type="submission" date="2016-10" db="EMBL/GenBank/DDBJ databases">
        <title>Silvanigrella aquatica sp. nov., isolated from a freshwater lake located in the Black Forest, Germany, description of Silvanigrellaceae fam. nov., Silvanigrellales ord. nov., reclassification of the order Bdellovibrionales in the class Oligoflexia, reclassification of the families Bacteriovoracaceae and Halobacteriovoraceae in the new order Bacteriovoracales ord. nov., and reclassification of the family Pseudobacteriovoracaceae in the order Oligoflexiales.</title>
        <authorList>
            <person name="Hahn M.W."/>
            <person name="Schmidt J."/>
            <person name="Koll U."/>
            <person name="Rohde M."/>
            <person name="Verbag S."/>
            <person name="Pitt A."/>
            <person name="Nakai R."/>
            <person name="Naganuma T."/>
            <person name="Lang E."/>
        </authorList>
    </citation>
    <scope>NUCLEOTIDE SEQUENCE [LARGE SCALE GENOMIC DNA]</scope>
    <source>
        <strain evidence="1 2">MWH-Nonnen-W8red</strain>
    </source>
</reference>